<feature type="chain" id="PRO_5014623181" description="Secretion system C-terminal sorting domain-containing protein" evidence="2">
    <location>
        <begin position="20"/>
        <end position="110"/>
    </location>
</feature>
<protein>
    <recommendedName>
        <fullName evidence="3">Secretion system C-terminal sorting domain-containing protein</fullName>
    </recommendedName>
</protein>
<proteinExistence type="predicted"/>
<dbReference type="RefSeq" id="WP_102755924.1">
    <property type="nucleotide sequence ID" value="NZ_CP025791.1"/>
</dbReference>
<dbReference type="Proteomes" id="UP000235826">
    <property type="component" value="Chromosome"/>
</dbReference>
<evidence type="ECO:0000313" key="4">
    <source>
        <dbReference type="EMBL" id="AUP79269.1"/>
    </source>
</evidence>
<dbReference type="EMBL" id="CP025791">
    <property type="protein sequence ID" value="AUP79269.1"/>
    <property type="molecule type" value="Genomic_DNA"/>
</dbReference>
<dbReference type="NCBIfam" id="TIGR04183">
    <property type="entry name" value="Por_Secre_tail"/>
    <property type="match status" value="1"/>
</dbReference>
<accession>A0A2K9PQF0</accession>
<dbReference type="InterPro" id="IPR026444">
    <property type="entry name" value="Secre_tail"/>
</dbReference>
<dbReference type="AlphaFoldDB" id="A0A2K9PQF0"/>
<keyword evidence="1 2" id="KW-0732">Signal</keyword>
<evidence type="ECO:0000259" key="3">
    <source>
        <dbReference type="Pfam" id="PF18962"/>
    </source>
</evidence>
<sequence length="110" mass="12563">MKNLFCLFLVVLISNTSFSQEKTEKDITEEDNTNDLFKFYPNPAENELFILGKNKIKSIEIIDVLGKTVATHLIDKSIIKIDVSQLKSGVYLLQVTNENDTLETKRLVIK</sequence>
<gene>
    <name evidence="4" type="ORF">C1H87_11365</name>
</gene>
<keyword evidence="5" id="KW-1185">Reference proteome</keyword>
<evidence type="ECO:0000256" key="2">
    <source>
        <dbReference type="SAM" id="SignalP"/>
    </source>
</evidence>
<name>A0A2K9PQF0_9FLAO</name>
<dbReference type="Pfam" id="PF18962">
    <property type="entry name" value="Por_Secre_tail"/>
    <property type="match status" value="1"/>
</dbReference>
<reference evidence="4 5" key="1">
    <citation type="submission" date="2018-01" db="EMBL/GenBank/DDBJ databases">
        <title>Complete genome sequence of Flavivirga eckloniae ECD14 isolated from seaweed Ecklonia cava.</title>
        <authorList>
            <person name="Lee J.H."/>
            <person name="Baik K.S."/>
            <person name="Seong C.N."/>
        </authorList>
    </citation>
    <scope>NUCLEOTIDE SEQUENCE [LARGE SCALE GENOMIC DNA]</scope>
    <source>
        <strain evidence="4 5">ECD14</strain>
    </source>
</reference>
<evidence type="ECO:0000313" key="5">
    <source>
        <dbReference type="Proteomes" id="UP000235826"/>
    </source>
</evidence>
<dbReference type="OrthoDB" id="1448302at2"/>
<feature type="domain" description="Secretion system C-terminal sorting" evidence="3">
    <location>
        <begin position="40"/>
        <end position="109"/>
    </location>
</feature>
<dbReference type="KEGG" id="fek:C1H87_11365"/>
<feature type="signal peptide" evidence="2">
    <location>
        <begin position="1"/>
        <end position="19"/>
    </location>
</feature>
<organism evidence="4 5">
    <name type="scientific">Flavivirga eckloniae</name>
    <dbReference type="NCBI Taxonomy" id="1803846"/>
    <lineage>
        <taxon>Bacteria</taxon>
        <taxon>Pseudomonadati</taxon>
        <taxon>Bacteroidota</taxon>
        <taxon>Flavobacteriia</taxon>
        <taxon>Flavobacteriales</taxon>
        <taxon>Flavobacteriaceae</taxon>
        <taxon>Flavivirga</taxon>
    </lineage>
</organism>
<evidence type="ECO:0000256" key="1">
    <source>
        <dbReference type="ARBA" id="ARBA00022729"/>
    </source>
</evidence>